<dbReference type="Pfam" id="PF07100">
    <property type="entry name" value="ASRT"/>
    <property type="match status" value="1"/>
</dbReference>
<dbReference type="PIRSF" id="PIRSF008711">
    <property type="entry name" value="UCP008711"/>
    <property type="match status" value="1"/>
</dbReference>
<dbReference type="InterPro" id="IPR009794">
    <property type="entry name" value="ASRT"/>
</dbReference>
<dbReference type="EMBL" id="FNNU01000002">
    <property type="protein sequence ID" value="SDW90437.1"/>
    <property type="molecule type" value="Genomic_DNA"/>
</dbReference>
<organism evidence="1 2">
    <name type="scientific">Pseudomonas kuykendallii</name>
    <dbReference type="NCBI Taxonomy" id="1007099"/>
    <lineage>
        <taxon>Bacteria</taxon>
        <taxon>Pseudomonadati</taxon>
        <taxon>Pseudomonadota</taxon>
        <taxon>Gammaproteobacteria</taxon>
        <taxon>Pseudomonadales</taxon>
        <taxon>Pseudomonadaceae</taxon>
        <taxon>Pseudomonas</taxon>
    </lineage>
</organism>
<dbReference type="SUPFAM" id="SSF89232">
    <property type="entry name" value="Hypothetical protein TM1070"/>
    <property type="match status" value="1"/>
</dbReference>
<dbReference type="STRING" id="1007099.SAMN05216287_1853"/>
<reference evidence="2" key="1">
    <citation type="submission" date="2016-10" db="EMBL/GenBank/DDBJ databases">
        <authorList>
            <person name="Varghese N."/>
            <person name="Submissions S."/>
        </authorList>
    </citation>
    <scope>NUCLEOTIDE SEQUENCE [LARGE SCALE GENOMIC DNA]</scope>
    <source>
        <strain evidence="2">NRRL B-59562</strain>
    </source>
</reference>
<dbReference type="InterPro" id="IPR036698">
    <property type="entry name" value="TM1070-like_sf"/>
</dbReference>
<gene>
    <name evidence="1" type="ORF">SAMN05216287_1853</name>
</gene>
<name>A0A1H2XC89_9PSED</name>
<dbReference type="RefSeq" id="WP_090226895.1">
    <property type="nucleotide sequence ID" value="NZ_FNNU01000002.1"/>
</dbReference>
<dbReference type="Gene3D" id="2.60.290.11">
    <property type="entry name" value="TM1070-like"/>
    <property type="match status" value="1"/>
</dbReference>
<dbReference type="Proteomes" id="UP000243778">
    <property type="component" value="Unassembled WGS sequence"/>
</dbReference>
<protein>
    <recommendedName>
        <fullName evidence="3">Sensory rhodopsin transducer</fullName>
    </recommendedName>
</protein>
<dbReference type="OrthoDB" id="512504at2"/>
<evidence type="ECO:0008006" key="3">
    <source>
        <dbReference type="Google" id="ProtNLM"/>
    </source>
</evidence>
<dbReference type="AlphaFoldDB" id="A0A1H2XC89"/>
<evidence type="ECO:0000313" key="2">
    <source>
        <dbReference type="Proteomes" id="UP000243778"/>
    </source>
</evidence>
<proteinExistence type="predicted"/>
<keyword evidence="2" id="KW-1185">Reference proteome</keyword>
<sequence length="122" mass="13639">MSIGKKRWVIAEGYLPPLGPNPDDRTLRSHEAACILNAGDQPAQVDITLYFTDREPIGPYRLEVPARRTLHVRYDDLDDPQPLPRETDYSSVIESDVPVVVQHTRLDARAGIALMSTVAFAE</sequence>
<evidence type="ECO:0000313" key="1">
    <source>
        <dbReference type="EMBL" id="SDW90437.1"/>
    </source>
</evidence>
<accession>A0A1H2XC89</accession>